<sequence length="209" mass="23716">MPFFVSAAQPGDHLQRPNSRISLAPSSQGTSSNMVYTMKIYVDGGCRRNGRSDAVAAAAACIKNKWGKYRIRARYITDDPTNQRAEITAIIMALELALAKYKNDLDEMPLMDVEIFSDSRYAVNCMKTWIYKWCRNGWMNSAGNPVANRDLIEEASDLDDQVKEIGTVEYTWIPRSENEVADGACNRAMDALEKENRRYYDSSSDDDYY</sequence>
<evidence type="ECO:0000256" key="5">
    <source>
        <dbReference type="ARBA" id="ARBA00022723"/>
    </source>
</evidence>
<evidence type="ECO:0000313" key="10">
    <source>
        <dbReference type="EMBL" id="EEA19512.1"/>
    </source>
</evidence>
<dbReference type="InterPro" id="IPR002156">
    <property type="entry name" value="RNaseH_domain"/>
</dbReference>
<dbReference type="HOGENOM" id="CLU_030894_4_3_1"/>
<keyword evidence="11" id="KW-1185">Reference proteome</keyword>
<dbReference type="InterPro" id="IPR050092">
    <property type="entry name" value="RNase_H"/>
</dbReference>
<keyword evidence="5" id="KW-0479">Metal-binding</keyword>
<reference evidence="11" key="1">
    <citation type="journal article" date="2015" name="Genome Announc.">
        <title>Genome sequence of the AIDS-associated pathogen Penicillium marneffei (ATCC18224) and its near taxonomic relative Talaromyces stipitatus (ATCC10500).</title>
        <authorList>
            <person name="Nierman W.C."/>
            <person name="Fedorova-Abrams N.D."/>
            <person name="Andrianopoulos A."/>
        </authorList>
    </citation>
    <scope>NUCLEOTIDE SEQUENCE [LARGE SCALE GENOMIC DNA]</scope>
    <source>
        <strain evidence="11">ATCC 18224 / CBS 334.59 / QM 7333</strain>
    </source>
</reference>
<dbReference type="InterPro" id="IPR036397">
    <property type="entry name" value="RNaseH_sf"/>
</dbReference>
<evidence type="ECO:0000256" key="4">
    <source>
        <dbReference type="ARBA" id="ARBA00022722"/>
    </source>
</evidence>
<evidence type="ECO:0000313" key="11">
    <source>
        <dbReference type="Proteomes" id="UP000001294"/>
    </source>
</evidence>
<keyword evidence="4" id="KW-0540">Nuclease</keyword>
<dbReference type="GO" id="GO:0046872">
    <property type="term" value="F:metal ion binding"/>
    <property type="evidence" value="ECO:0007669"/>
    <property type="project" value="UniProtKB-KW"/>
</dbReference>
<evidence type="ECO:0000256" key="7">
    <source>
        <dbReference type="ARBA" id="ARBA00022801"/>
    </source>
</evidence>
<dbReference type="InterPro" id="IPR012337">
    <property type="entry name" value="RNaseH-like_sf"/>
</dbReference>
<dbReference type="Proteomes" id="UP000001294">
    <property type="component" value="Unassembled WGS sequence"/>
</dbReference>
<evidence type="ECO:0000256" key="8">
    <source>
        <dbReference type="SAM" id="MobiDB-lite"/>
    </source>
</evidence>
<dbReference type="GO" id="GO:0004523">
    <property type="term" value="F:RNA-DNA hybrid ribonuclease activity"/>
    <property type="evidence" value="ECO:0007669"/>
    <property type="project" value="UniProtKB-EC"/>
</dbReference>
<dbReference type="OrthoDB" id="245563at2759"/>
<dbReference type="PROSITE" id="PS50879">
    <property type="entry name" value="RNASE_H_1"/>
    <property type="match status" value="1"/>
</dbReference>
<proteinExistence type="inferred from homology"/>
<dbReference type="Gene3D" id="3.30.420.10">
    <property type="entry name" value="Ribonuclease H-like superfamily/Ribonuclease H"/>
    <property type="match status" value="1"/>
</dbReference>
<dbReference type="Pfam" id="PF00075">
    <property type="entry name" value="RNase_H"/>
    <property type="match status" value="1"/>
</dbReference>
<dbReference type="STRING" id="441960.B6QSX7"/>
<accession>B6QSX7</accession>
<name>B6QSX7_TALMQ</name>
<feature type="region of interest" description="Disordered" evidence="8">
    <location>
        <begin position="9"/>
        <end position="30"/>
    </location>
</feature>
<comment type="catalytic activity">
    <reaction evidence="1">
        <text>Endonucleolytic cleavage to 5'-phosphomonoester.</text>
        <dbReference type="EC" id="3.1.26.4"/>
    </reaction>
</comment>
<dbReference type="PhylomeDB" id="B6QSX7"/>
<evidence type="ECO:0000256" key="1">
    <source>
        <dbReference type="ARBA" id="ARBA00000077"/>
    </source>
</evidence>
<dbReference type="PANTHER" id="PTHR10642">
    <property type="entry name" value="RIBONUCLEASE H1"/>
    <property type="match status" value="1"/>
</dbReference>
<organism evidence="10 11">
    <name type="scientific">Talaromyces marneffei (strain ATCC 18224 / CBS 334.59 / QM 7333)</name>
    <name type="common">Penicillium marneffei</name>
    <dbReference type="NCBI Taxonomy" id="441960"/>
    <lineage>
        <taxon>Eukaryota</taxon>
        <taxon>Fungi</taxon>
        <taxon>Dikarya</taxon>
        <taxon>Ascomycota</taxon>
        <taxon>Pezizomycotina</taxon>
        <taxon>Eurotiomycetes</taxon>
        <taxon>Eurotiomycetidae</taxon>
        <taxon>Eurotiales</taxon>
        <taxon>Trichocomaceae</taxon>
        <taxon>Talaromyces</taxon>
        <taxon>Talaromyces sect. Talaromyces</taxon>
    </lineage>
</organism>
<dbReference type="EMBL" id="DS995905">
    <property type="protein sequence ID" value="EEA19512.1"/>
    <property type="molecule type" value="Genomic_DNA"/>
</dbReference>
<dbReference type="GO" id="GO:0043137">
    <property type="term" value="P:DNA replication, removal of RNA primer"/>
    <property type="evidence" value="ECO:0007669"/>
    <property type="project" value="TreeGrafter"/>
</dbReference>
<dbReference type="PANTHER" id="PTHR10642:SF26">
    <property type="entry name" value="RIBONUCLEASE H1"/>
    <property type="match status" value="1"/>
</dbReference>
<evidence type="ECO:0000256" key="3">
    <source>
        <dbReference type="ARBA" id="ARBA00012180"/>
    </source>
</evidence>
<evidence type="ECO:0000256" key="2">
    <source>
        <dbReference type="ARBA" id="ARBA00005300"/>
    </source>
</evidence>
<dbReference type="VEuPathDB" id="FungiDB:PMAA_003030"/>
<dbReference type="EC" id="3.1.26.4" evidence="3"/>
<keyword evidence="6" id="KW-0255">Endonuclease</keyword>
<evidence type="ECO:0000259" key="9">
    <source>
        <dbReference type="PROSITE" id="PS50879"/>
    </source>
</evidence>
<feature type="compositionally biased region" description="Polar residues" evidence="8">
    <location>
        <begin position="16"/>
        <end position="30"/>
    </location>
</feature>
<dbReference type="AlphaFoldDB" id="B6QSX7"/>
<keyword evidence="7" id="KW-0378">Hydrolase</keyword>
<protein>
    <recommendedName>
        <fullName evidence="3">ribonuclease H</fullName>
        <ecNumber evidence="3">3.1.26.4</ecNumber>
    </recommendedName>
</protein>
<dbReference type="SUPFAM" id="SSF53098">
    <property type="entry name" value="Ribonuclease H-like"/>
    <property type="match status" value="1"/>
</dbReference>
<comment type="similarity">
    <text evidence="2">Belongs to the RNase H family.</text>
</comment>
<feature type="domain" description="RNase H type-1" evidence="9">
    <location>
        <begin position="34"/>
        <end position="190"/>
    </location>
</feature>
<dbReference type="GO" id="GO:0003676">
    <property type="term" value="F:nucleic acid binding"/>
    <property type="evidence" value="ECO:0007669"/>
    <property type="project" value="InterPro"/>
</dbReference>
<evidence type="ECO:0000256" key="6">
    <source>
        <dbReference type="ARBA" id="ARBA00022759"/>
    </source>
</evidence>
<gene>
    <name evidence="10" type="ORF">PMAA_003030</name>
</gene>